<dbReference type="Proteomes" id="UP000179037">
    <property type="component" value="Unassembled WGS sequence"/>
</dbReference>
<dbReference type="EMBL" id="MFTC01000074">
    <property type="protein sequence ID" value="OGI50298.1"/>
    <property type="molecule type" value="Genomic_DNA"/>
</dbReference>
<accession>A0A1F6TYU1</accession>
<evidence type="ECO:0000313" key="2">
    <source>
        <dbReference type="Proteomes" id="UP000179037"/>
    </source>
</evidence>
<gene>
    <name evidence="1" type="ORF">A3A87_09320</name>
</gene>
<organism evidence="1 2">
    <name type="scientific">Candidatus Muproteobacteria bacterium RIFCSPLOWO2_01_FULL_60_18</name>
    <dbReference type="NCBI Taxonomy" id="1817768"/>
    <lineage>
        <taxon>Bacteria</taxon>
        <taxon>Pseudomonadati</taxon>
        <taxon>Pseudomonadota</taxon>
        <taxon>Candidatus Muproteobacteria</taxon>
    </lineage>
</organism>
<dbReference type="AlphaFoldDB" id="A0A1F6TYU1"/>
<proteinExistence type="predicted"/>
<reference evidence="1 2" key="1">
    <citation type="journal article" date="2016" name="Nat. Commun.">
        <title>Thousands of microbial genomes shed light on interconnected biogeochemical processes in an aquifer system.</title>
        <authorList>
            <person name="Anantharaman K."/>
            <person name="Brown C.T."/>
            <person name="Hug L.A."/>
            <person name="Sharon I."/>
            <person name="Castelle C.J."/>
            <person name="Probst A.J."/>
            <person name="Thomas B.C."/>
            <person name="Singh A."/>
            <person name="Wilkins M.J."/>
            <person name="Karaoz U."/>
            <person name="Brodie E.L."/>
            <person name="Williams K.H."/>
            <person name="Hubbard S.S."/>
            <person name="Banfield J.F."/>
        </authorList>
    </citation>
    <scope>NUCLEOTIDE SEQUENCE [LARGE SCALE GENOMIC DNA]</scope>
</reference>
<sequence>MNSNEIDAEIPEEIKPVLLELGTALNTCQTFEYSLCFLLSLLSEHRKPSQGKAFQASWDFHSRKMLGKLVDALKKQVKMPDDYEEYLRKGISARNDIVHKFMNKPENGMRMINPVGRLQLVKELRNLREEVRARDQSLQPITDALLKKYGLSTESLKRSAENAWRWNNFETSRKSTH</sequence>
<dbReference type="STRING" id="1817768.A3A87_09320"/>
<evidence type="ECO:0000313" key="1">
    <source>
        <dbReference type="EMBL" id="OGI50298.1"/>
    </source>
</evidence>
<name>A0A1F6TYU1_9PROT</name>
<comment type="caution">
    <text evidence="1">The sequence shown here is derived from an EMBL/GenBank/DDBJ whole genome shotgun (WGS) entry which is preliminary data.</text>
</comment>
<protein>
    <submittedName>
        <fullName evidence="1">Uncharacterized protein</fullName>
    </submittedName>
</protein>